<dbReference type="FunFam" id="1.10.10.10:FF:000057">
    <property type="entry name" value="Heat shock transcription factor 1"/>
    <property type="match status" value="1"/>
</dbReference>
<evidence type="ECO:0000256" key="8">
    <source>
        <dbReference type="ARBA" id="ARBA00023163"/>
    </source>
</evidence>
<evidence type="ECO:0000256" key="7">
    <source>
        <dbReference type="ARBA" id="ARBA00023159"/>
    </source>
</evidence>
<keyword evidence="3" id="KW-0597">Phosphoprotein</keyword>
<dbReference type="PANTHER" id="PTHR10015">
    <property type="entry name" value="HEAT SHOCK TRANSCRIPTION FACTOR"/>
    <property type="match status" value="1"/>
</dbReference>
<dbReference type="SMART" id="SM00415">
    <property type="entry name" value="HSF"/>
    <property type="match status" value="1"/>
</dbReference>
<feature type="compositionally biased region" description="Polar residues" evidence="14">
    <location>
        <begin position="395"/>
        <end position="406"/>
    </location>
</feature>
<dbReference type="PANTHER" id="PTHR10015:SF338">
    <property type="entry name" value="HEAT STRESS TRANSCRIPTION FACTOR A-2"/>
    <property type="match status" value="1"/>
</dbReference>
<dbReference type="AlphaFoldDB" id="A0A8S0UET6"/>
<dbReference type="Gene3D" id="1.10.10.10">
    <property type="entry name" value="Winged helix-like DNA-binding domain superfamily/Winged helix DNA-binding domain"/>
    <property type="match status" value="1"/>
</dbReference>
<evidence type="ECO:0000256" key="14">
    <source>
        <dbReference type="SAM" id="MobiDB-lite"/>
    </source>
</evidence>
<evidence type="ECO:0000256" key="13">
    <source>
        <dbReference type="SAM" id="Coils"/>
    </source>
</evidence>
<dbReference type="InterPro" id="IPR000232">
    <property type="entry name" value="HSF_DNA-bd"/>
</dbReference>
<dbReference type="PROSITE" id="PS00434">
    <property type="entry name" value="HSF_DOMAIN"/>
    <property type="match status" value="1"/>
</dbReference>
<dbReference type="GO" id="GO:0006357">
    <property type="term" value="P:regulation of transcription by RNA polymerase II"/>
    <property type="evidence" value="ECO:0007669"/>
    <property type="project" value="TreeGrafter"/>
</dbReference>
<protein>
    <recommendedName>
        <fullName evidence="11">Heat stress transcription factor</fullName>
    </recommendedName>
</protein>
<dbReference type="InterPro" id="IPR036390">
    <property type="entry name" value="WH_DNA-bd_sf"/>
</dbReference>
<gene>
    <name evidence="16" type="ORF">OLEA9_A066749</name>
</gene>
<evidence type="ECO:0000256" key="2">
    <source>
        <dbReference type="ARBA" id="ARBA00006403"/>
    </source>
</evidence>
<organism evidence="16 17">
    <name type="scientific">Olea europaea subsp. europaea</name>
    <dbReference type="NCBI Taxonomy" id="158383"/>
    <lineage>
        <taxon>Eukaryota</taxon>
        <taxon>Viridiplantae</taxon>
        <taxon>Streptophyta</taxon>
        <taxon>Embryophyta</taxon>
        <taxon>Tracheophyta</taxon>
        <taxon>Spermatophyta</taxon>
        <taxon>Magnoliopsida</taxon>
        <taxon>eudicotyledons</taxon>
        <taxon>Gunneridae</taxon>
        <taxon>Pentapetalae</taxon>
        <taxon>asterids</taxon>
        <taxon>lamiids</taxon>
        <taxon>Lamiales</taxon>
        <taxon>Oleaceae</taxon>
        <taxon>Oleeae</taxon>
        <taxon>Olea</taxon>
    </lineage>
</organism>
<dbReference type="SUPFAM" id="SSF46785">
    <property type="entry name" value="Winged helix' DNA-binding domain"/>
    <property type="match status" value="1"/>
</dbReference>
<dbReference type="GO" id="GO:0003700">
    <property type="term" value="F:DNA-binding transcription factor activity"/>
    <property type="evidence" value="ECO:0007669"/>
    <property type="project" value="InterPro"/>
</dbReference>
<comment type="caution">
    <text evidence="16">The sequence shown here is derived from an EMBL/GenBank/DDBJ whole genome shotgun (WGS) entry which is preliminary data.</text>
</comment>
<evidence type="ECO:0000256" key="9">
    <source>
        <dbReference type="ARBA" id="ARBA00023242"/>
    </source>
</evidence>
<evidence type="ECO:0000256" key="11">
    <source>
        <dbReference type="ARBA" id="ARBA00081483"/>
    </source>
</evidence>
<keyword evidence="8" id="KW-0804">Transcription</keyword>
<keyword evidence="17" id="KW-1185">Reference proteome</keyword>
<accession>A0A8S0UET6</accession>
<dbReference type="GO" id="GO:0000978">
    <property type="term" value="F:RNA polymerase II cis-regulatory region sequence-specific DNA binding"/>
    <property type="evidence" value="ECO:0007669"/>
    <property type="project" value="TreeGrafter"/>
</dbReference>
<feature type="region of interest" description="Disordered" evidence="14">
    <location>
        <begin position="383"/>
        <end position="406"/>
    </location>
</feature>
<evidence type="ECO:0000256" key="4">
    <source>
        <dbReference type="ARBA" id="ARBA00023015"/>
    </source>
</evidence>
<dbReference type="Gramene" id="OE9A066749T4">
    <property type="protein sequence ID" value="OE9A066749C4"/>
    <property type="gene ID" value="OE9A066749"/>
</dbReference>
<dbReference type="Pfam" id="PF00447">
    <property type="entry name" value="HSF_DNA-bind"/>
    <property type="match status" value="1"/>
</dbReference>
<feature type="region of interest" description="Disordered" evidence="14">
    <location>
        <begin position="37"/>
        <end position="63"/>
    </location>
</feature>
<evidence type="ECO:0000256" key="3">
    <source>
        <dbReference type="ARBA" id="ARBA00022553"/>
    </source>
</evidence>
<comment type="subcellular location">
    <subcellularLocation>
        <location evidence="1">Nucleus</location>
    </subcellularLocation>
</comment>
<keyword evidence="7" id="KW-0010">Activator</keyword>
<name>A0A8S0UET6_OLEEU</name>
<comment type="similarity">
    <text evidence="2 12">Belongs to the HSF family.</text>
</comment>
<feature type="domain" description="HSF-type DNA-binding" evidence="15">
    <location>
        <begin position="178"/>
        <end position="202"/>
    </location>
</feature>
<evidence type="ECO:0000256" key="6">
    <source>
        <dbReference type="ARBA" id="ARBA00023125"/>
    </source>
</evidence>
<evidence type="ECO:0000313" key="17">
    <source>
        <dbReference type="Proteomes" id="UP000594638"/>
    </source>
</evidence>
<evidence type="ECO:0000313" key="16">
    <source>
        <dbReference type="EMBL" id="CAA3015676.1"/>
    </source>
</evidence>
<dbReference type="OrthoDB" id="60033at2759"/>
<keyword evidence="4" id="KW-0805">Transcription regulation</keyword>
<dbReference type="EMBL" id="CACTIH010007564">
    <property type="protein sequence ID" value="CAA3015676.1"/>
    <property type="molecule type" value="Genomic_DNA"/>
</dbReference>
<feature type="coiled-coil region" evidence="13">
    <location>
        <begin position="255"/>
        <end position="289"/>
    </location>
</feature>
<evidence type="ECO:0000256" key="12">
    <source>
        <dbReference type="RuleBase" id="RU004020"/>
    </source>
</evidence>
<evidence type="ECO:0000256" key="1">
    <source>
        <dbReference type="ARBA" id="ARBA00004123"/>
    </source>
</evidence>
<proteinExistence type="inferred from homology"/>
<reference evidence="16 17" key="1">
    <citation type="submission" date="2019-12" db="EMBL/GenBank/DDBJ databases">
        <authorList>
            <person name="Alioto T."/>
            <person name="Alioto T."/>
            <person name="Gomez Garrido J."/>
        </authorList>
    </citation>
    <scope>NUCLEOTIDE SEQUENCE [LARGE SCALE GENOMIC DNA]</scope>
</reference>
<evidence type="ECO:0000259" key="15">
    <source>
        <dbReference type="PROSITE" id="PS00434"/>
    </source>
</evidence>
<dbReference type="GO" id="GO:0005634">
    <property type="term" value="C:nucleus"/>
    <property type="evidence" value="ECO:0007669"/>
    <property type="project" value="UniProtKB-SubCell"/>
</dbReference>
<keyword evidence="5 16" id="KW-0346">Stress response</keyword>
<dbReference type="PRINTS" id="PR00056">
    <property type="entry name" value="HSFDOMAIN"/>
</dbReference>
<keyword evidence="9" id="KW-0539">Nucleus</keyword>
<sequence>MHVFSGRASTKRGGAAACTGSVGVYSGRQMKFTVAADGEVEEDETTHSHRRVQSNEIDGPSINTRLGQCRSVMNDLKCQLGDDSGIDGDLWTKLMDWRSTKMHIAVEEQADGGSGDSNLKTAVFAEPMEGLHDVGPPPFLIKIFEMVEDSSTDAVISWSRSRNSFIVWDSLNFSTVLLPKYFKHSNFSSFIRQLNTYGFKKVDPDRWEFANEGFLGGQKHLLKTIKRRRNVMQSSTSQGESSCVELGHIGAEEEVERLKCDRDGLMMEIEKLKQQQHNSREKIMEMDQRICSTETKQQQMMSFIAKAFKNPMFVQHYMDKYALKQERLEIGQKRRLTASPNVENLQDAVSVDMGIDQPLNYTSQDQEELVNIQLEIETLFSGPLGNDVTKESTSENDPFTSGSGLNSATESLLEEMLREDLIFGYETEEILADNEPLV</sequence>
<dbReference type="GO" id="GO:0034605">
    <property type="term" value="P:cellular response to heat"/>
    <property type="evidence" value="ECO:0007669"/>
    <property type="project" value="TreeGrafter"/>
</dbReference>
<keyword evidence="13" id="KW-0175">Coiled coil</keyword>
<evidence type="ECO:0000256" key="5">
    <source>
        <dbReference type="ARBA" id="ARBA00023016"/>
    </source>
</evidence>
<keyword evidence="6" id="KW-0238">DNA-binding</keyword>
<dbReference type="InterPro" id="IPR036388">
    <property type="entry name" value="WH-like_DNA-bd_sf"/>
</dbReference>
<dbReference type="Proteomes" id="UP000594638">
    <property type="component" value="Unassembled WGS sequence"/>
</dbReference>
<comment type="function">
    <text evidence="10">DNA-binding protein that specifically binds heat shock promoter elements (HSE) and activates transcription.</text>
</comment>
<evidence type="ECO:0000256" key="10">
    <source>
        <dbReference type="ARBA" id="ARBA00055747"/>
    </source>
</evidence>